<dbReference type="HOGENOM" id="CLU_007003_2_1_1"/>
<dbReference type="GO" id="GO:0008270">
    <property type="term" value="F:zinc ion binding"/>
    <property type="evidence" value="ECO:0007669"/>
    <property type="project" value="InterPro"/>
</dbReference>
<feature type="region of interest" description="Disordered" evidence="9">
    <location>
        <begin position="176"/>
        <end position="202"/>
    </location>
</feature>
<evidence type="ECO:0000256" key="5">
    <source>
        <dbReference type="ARBA" id="ARBA00023125"/>
    </source>
</evidence>
<dbReference type="CDD" id="cd00067">
    <property type="entry name" value="GAL4"/>
    <property type="match status" value="1"/>
</dbReference>
<name>R7T1B8_DICSQ</name>
<protein>
    <recommendedName>
        <fullName evidence="10">Zn(2)-C6 fungal-type domain-containing protein</fullName>
    </recommendedName>
</protein>
<evidence type="ECO:0000259" key="10">
    <source>
        <dbReference type="PROSITE" id="PS50048"/>
    </source>
</evidence>
<evidence type="ECO:0000313" key="11">
    <source>
        <dbReference type="EMBL" id="EJF62146.1"/>
    </source>
</evidence>
<keyword evidence="5" id="KW-0238">DNA-binding</keyword>
<evidence type="ECO:0000256" key="2">
    <source>
        <dbReference type="ARBA" id="ARBA00022723"/>
    </source>
</evidence>
<evidence type="ECO:0000256" key="7">
    <source>
        <dbReference type="ARBA" id="ARBA00023242"/>
    </source>
</evidence>
<dbReference type="Proteomes" id="UP000053319">
    <property type="component" value="Unassembled WGS sequence"/>
</dbReference>
<evidence type="ECO:0000256" key="4">
    <source>
        <dbReference type="ARBA" id="ARBA00023015"/>
    </source>
</evidence>
<dbReference type="Pfam" id="PF00172">
    <property type="entry name" value="Zn_clus"/>
    <property type="match status" value="1"/>
</dbReference>
<dbReference type="PROSITE" id="PS50048">
    <property type="entry name" value="ZN2_CY6_FUNGAL_2"/>
    <property type="match status" value="1"/>
</dbReference>
<feature type="domain" description="Zn(2)-C6 fungal-type" evidence="10">
    <location>
        <begin position="25"/>
        <end position="57"/>
    </location>
</feature>
<dbReference type="CDD" id="cd12148">
    <property type="entry name" value="fungal_TF_MHR"/>
    <property type="match status" value="1"/>
</dbReference>
<feature type="coiled-coil region" evidence="8">
    <location>
        <begin position="64"/>
        <end position="98"/>
    </location>
</feature>
<reference evidence="11 12" key="1">
    <citation type="journal article" date="2012" name="Science">
        <title>The Paleozoic origin of enzymatic lignin decomposition reconstructed from 31 fungal genomes.</title>
        <authorList>
            <person name="Floudas D."/>
            <person name="Binder M."/>
            <person name="Riley R."/>
            <person name="Barry K."/>
            <person name="Blanchette R.A."/>
            <person name="Henrissat B."/>
            <person name="Martinez A.T."/>
            <person name="Otillar R."/>
            <person name="Spatafora J.W."/>
            <person name="Yadav J.S."/>
            <person name="Aerts A."/>
            <person name="Benoit I."/>
            <person name="Boyd A."/>
            <person name="Carlson A."/>
            <person name="Copeland A."/>
            <person name="Coutinho P.M."/>
            <person name="de Vries R.P."/>
            <person name="Ferreira P."/>
            <person name="Findley K."/>
            <person name="Foster B."/>
            <person name="Gaskell J."/>
            <person name="Glotzer D."/>
            <person name="Gorecki P."/>
            <person name="Heitman J."/>
            <person name="Hesse C."/>
            <person name="Hori C."/>
            <person name="Igarashi K."/>
            <person name="Jurgens J.A."/>
            <person name="Kallen N."/>
            <person name="Kersten P."/>
            <person name="Kohler A."/>
            <person name="Kuees U."/>
            <person name="Kumar T.K.A."/>
            <person name="Kuo A."/>
            <person name="LaButti K."/>
            <person name="Larrondo L.F."/>
            <person name="Lindquist E."/>
            <person name="Ling A."/>
            <person name="Lombard V."/>
            <person name="Lucas S."/>
            <person name="Lundell T."/>
            <person name="Martin R."/>
            <person name="McLaughlin D.J."/>
            <person name="Morgenstern I."/>
            <person name="Morin E."/>
            <person name="Murat C."/>
            <person name="Nagy L.G."/>
            <person name="Nolan M."/>
            <person name="Ohm R.A."/>
            <person name="Patyshakuliyeva A."/>
            <person name="Rokas A."/>
            <person name="Ruiz-Duenas F.J."/>
            <person name="Sabat G."/>
            <person name="Salamov A."/>
            <person name="Samejima M."/>
            <person name="Schmutz J."/>
            <person name="Slot J.C."/>
            <person name="St John F."/>
            <person name="Stenlid J."/>
            <person name="Sun H."/>
            <person name="Sun S."/>
            <person name="Syed K."/>
            <person name="Tsang A."/>
            <person name="Wiebenga A."/>
            <person name="Young D."/>
            <person name="Pisabarro A."/>
            <person name="Eastwood D.C."/>
            <person name="Martin F."/>
            <person name="Cullen D."/>
            <person name="Grigoriev I.V."/>
            <person name="Hibbett D.S."/>
        </authorList>
    </citation>
    <scope>NUCLEOTIDE SEQUENCE [LARGE SCALE GENOMIC DNA]</scope>
    <source>
        <strain evidence="11 12">LYAD-421 SS1</strain>
    </source>
</reference>
<dbReference type="GO" id="GO:0005634">
    <property type="term" value="C:nucleus"/>
    <property type="evidence" value="ECO:0007669"/>
    <property type="project" value="UniProtKB-SubCell"/>
</dbReference>
<dbReference type="SMART" id="SM00066">
    <property type="entry name" value="GAL4"/>
    <property type="match status" value="1"/>
</dbReference>
<dbReference type="AlphaFoldDB" id="R7T1B8"/>
<dbReference type="PANTHER" id="PTHR31313">
    <property type="entry name" value="TY1 ENHANCER ACTIVATOR"/>
    <property type="match status" value="1"/>
</dbReference>
<keyword evidence="6" id="KW-0804">Transcription</keyword>
<feature type="region of interest" description="Disordered" evidence="9">
    <location>
        <begin position="120"/>
        <end position="147"/>
    </location>
</feature>
<dbReference type="PANTHER" id="PTHR31313:SF81">
    <property type="entry name" value="TY1 ENHANCER ACTIVATOR"/>
    <property type="match status" value="1"/>
</dbReference>
<evidence type="ECO:0000313" key="12">
    <source>
        <dbReference type="Proteomes" id="UP000053319"/>
    </source>
</evidence>
<evidence type="ECO:0000256" key="1">
    <source>
        <dbReference type="ARBA" id="ARBA00004123"/>
    </source>
</evidence>
<keyword evidence="3" id="KW-0862">Zinc</keyword>
<evidence type="ECO:0000256" key="8">
    <source>
        <dbReference type="SAM" id="Coils"/>
    </source>
</evidence>
<dbReference type="RefSeq" id="XP_007364858.1">
    <property type="nucleotide sequence ID" value="XM_007364796.1"/>
</dbReference>
<dbReference type="Pfam" id="PF04082">
    <property type="entry name" value="Fungal_trans"/>
    <property type="match status" value="1"/>
</dbReference>
<dbReference type="InterPro" id="IPR007219">
    <property type="entry name" value="XnlR_reg_dom"/>
</dbReference>
<dbReference type="InterPro" id="IPR001138">
    <property type="entry name" value="Zn2Cys6_DnaBD"/>
</dbReference>
<dbReference type="OMA" id="RKVTWWG"/>
<comment type="subcellular location">
    <subcellularLocation>
        <location evidence="1">Nucleus</location>
    </subcellularLocation>
</comment>
<evidence type="ECO:0000256" key="9">
    <source>
        <dbReference type="SAM" id="MobiDB-lite"/>
    </source>
</evidence>
<dbReference type="InterPro" id="IPR051615">
    <property type="entry name" value="Transcr_Regulatory_Elem"/>
</dbReference>
<proteinExistence type="predicted"/>
<dbReference type="GO" id="GO:0003677">
    <property type="term" value="F:DNA binding"/>
    <property type="evidence" value="ECO:0007669"/>
    <property type="project" value="UniProtKB-KW"/>
</dbReference>
<dbReference type="Gene3D" id="4.10.240.10">
    <property type="entry name" value="Zn(2)-C6 fungal-type DNA-binding domain"/>
    <property type="match status" value="1"/>
</dbReference>
<dbReference type="PROSITE" id="PS00463">
    <property type="entry name" value="ZN2_CY6_FUNGAL_1"/>
    <property type="match status" value="1"/>
</dbReference>
<dbReference type="SMART" id="SM00906">
    <property type="entry name" value="Fungal_trans"/>
    <property type="match status" value="1"/>
</dbReference>
<sequence length="899" mass="98962">MKDAKQRAKSDTVVPSGRGTYAKQACSHCRKRKSKCDGRAPVCGPCEKAGRASECTWGKETAKKARTQQHFESLENYIRALEAKVKDLQADLEYCRKQHGGPPNAHSPSDSLEVAAASIVPRQDSSEPEVSSDNEGGGSTSGESGIENLISPTRHLVLQDTDLEYHGPTSVWRLGAQRASPAASDAKKSTSPEPPNSSTSSTYFDWSRYLPPEVPLSRQEHDRLLEILCKFNMCWGLRIIPELFLRDMHRALSVPPTPQPPRSAHYSPMLHNAALALACSYSDDPVLKDIRSRRLFATRAKKYIEGECQKPTIALVTALGTLALFHSVCGEQSLGYLYFGMAGRMSQSLGLKIDCSPWVKQGLITQEDMLDRNWSYWTIFNQDILWSLYVGRECCVTPHPKDAQFPVPFVGSEVDTAPWYWAPSKLPPQPSNVVKCFEATCDLMVIARRIFDFVWVSLWISGVFPQTINVLLSNGLGPGSKRESTLQTVSELDIQLNNWKDSLPPDVDLTAASRPSALPHRLMLHLAYWWLLLLLHRPFYRRAKSGSTGPDIDHVKLRNRASDNIMLLLGIWNEKYSLRYVPITLMQVAYCAGTAFVLSAVQATSGPRLGRVALSSALTQAEQCIRYLLISGQSFECANHVASILSNLLHDQLRPRLLMRTLEPKDLVTSGPGQDREHGEHPPYSPSSEGGLTAVTAEGADCFSLATTISSLDALLNQCRNTAAAHSYSPDWNPQEGFPLPGLVQPQPPSASSSGAVGTNAGYNNGQFQLDFSQLSRIPEDVEMEWGGIGVGMDLGIMGGQPLSNRPYMAFDIPELSAAVRVGPDATFADVDAPPFDPEMLRQSAPSTAPARTPQSAATALAHGMQLDFNQDELAVMDQLMHQQMRQNLAFQSTRYHGM</sequence>
<evidence type="ECO:0000256" key="6">
    <source>
        <dbReference type="ARBA" id="ARBA00023163"/>
    </source>
</evidence>
<accession>R7T1B8</accession>
<dbReference type="SUPFAM" id="SSF57701">
    <property type="entry name" value="Zn2/Cys6 DNA-binding domain"/>
    <property type="match status" value="1"/>
</dbReference>
<feature type="region of interest" description="Disordered" evidence="9">
    <location>
        <begin position="666"/>
        <end position="691"/>
    </location>
</feature>
<dbReference type="OrthoDB" id="2154091at2759"/>
<dbReference type="InterPro" id="IPR036864">
    <property type="entry name" value="Zn2-C6_fun-type_DNA-bd_sf"/>
</dbReference>
<dbReference type="GeneID" id="18840821"/>
<keyword evidence="4" id="KW-0805">Transcription regulation</keyword>
<dbReference type="GO" id="GO:0006351">
    <property type="term" value="P:DNA-templated transcription"/>
    <property type="evidence" value="ECO:0007669"/>
    <property type="project" value="InterPro"/>
</dbReference>
<dbReference type="KEGG" id="dsq:DICSQDRAFT_180038"/>
<dbReference type="EMBL" id="JH719406">
    <property type="protein sequence ID" value="EJF62146.1"/>
    <property type="molecule type" value="Genomic_DNA"/>
</dbReference>
<evidence type="ECO:0000256" key="3">
    <source>
        <dbReference type="ARBA" id="ARBA00022833"/>
    </source>
</evidence>
<keyword evidence="7" id="KW-0539">Nucleus</keyword>
<organism evidence="11 12">
    <name type="scientific">Dichomitus squalens (strain LYAD-421)</name>
    <name type="common">Western red white-rot fungus</name>
    <dbReference type="NCBI Taxonomy" id="732165"/>
    <lineage>
        <taxon>Eukaryota</taxon>
        <taxon>Fungi</taxon>
        <taxon>Dikarya</taxon>
        <taxon>Basidiomycota</taxon>
        <taxon>Agaricomycotina</taxon>
        <taxon>Agaricomycetes</taxon>
        <taxon>Polyporales</taxon>
        <taxon>Polyporaceae</taxon>
        <taxon>Dichomitus</taxon>
    </lineage>
</organism>
<keyword evidence="8" id="KW-0175">Coiled coil</keyword>
<gene>
    <name evidence="11" type="ORF">DICSQDRAFT_180038</name>
</gene>
<keyword evidence="2" id="KW-0479">Metal-binding</keyword>
<dbReference type="GO" id="GO:0000981">
    <property type="term" value="F:DNA-binding transcription factor activity, RNA polymerase II-specific"/>
    <property type="evidence" value="ECO:0007669"/>
    <property type="project" value="InterPro"/>
</dbReference>